<protein>
    <submittedName>
        <fullName evidence="1">Transposase domain-containing protein</fullName>
    </submittedName>
</protein>
<name>A0ABV4IXV9_9ACTN</name>
<sequence>MFAPELVDAAVAQHGRGEQQRRLLPARPLTDTLPIQVRAGFGALTVADRVAAAARRR</sequence>
<reference evidence="1 2" key="1">
    <citation type="journal article" date="2021" name="Res Sq">
        <title>Streptomyces Pimoensis sp. nov., Isolated From the Taklimakan Desert in Xinjiang, China.</title>
        <authorList>
            <person name="Zhang P."/>
            <person name="Luo X."/>
            <person name="Luo X."/>
            <person name="Liu Z."/>
            <person name="Xia Z."/>
            <person name="Wan C."/>
            <person name="zhang L."/>
        </authorList>
    </citation>
    <scope>NUCLEOTIDE SEQUENCE [LARGE SCALE GENOMIC DNA]</scope>
    <source>
        <strain evidence="1 2">TRM75549</strain>
    </source>
</reference>
<accession>A0ABV4IXV9</accession>
<gene>
    <name evidence="1" type="ORF">KYY02_12700</name>
</gene>
<proteinExistence type="predicted"/>
<dbReference type="Proteomes" id="UP001567537">
    <property type="component" value="Unassembled WGS sequence"/>
</dbReference>
<evidence type="ECO:0000313" key="1">
    <source>
        <dbReference type="EMBL" id="MEZ3179512.1"/>
    </source>
</evidence>
<keyword evidence="2" id="KW-1185">Reference proteome</keyword>
<evidence type="ECO:0000313" key="2">
    <source>
        <dbReference type="Proteomes" id="UP001567537"/>
    </source>
</evidence>
<organism evidence="1 2">
    <name type="scientific">Streptomyces pimonensis</name>
    <dbReference type="NCBI Taxonomy" id="2860288"/>
    <lineage>
        <taxon>Bacteria</taxon>
        <taxon>Bacillati</taxon>
        <taxon>Actinomycetota</taxon>
        <taxon>Actinomycetes</taxon>
        <taxon>Kitasatosporales</taxon>
        <taxon>Streptomycetaceae</taxon>
        <taxon>Streptomyces</taxon>
    </lineage>
</organism>
<dbReference type="EMBL" id="JAHWZY010000010">
    <property type="protein sequence ID" value="MEZ3179512.1"/>
    <property type="molecule type" value="Genomic_DNA"/>
</dbReference>
<comment type="caution">
    <text evidence="1">The sequence shown here is derived from an EMBL/GenBank/DDBJ whole genome shotgun (WGS) entry which is preliminary data.</text>
</comment>